<dbReference type="CDD" id="cd00398">
    <property type="entry name" value="Aldolase_II"/>
    <property type="match status" value="1"/>
</dbReference>
<dbReference type="InterPro" id="IPR001303">
    <property type="entry name" value="Aldolase_II/adducin_N"/>
</dbReference>
<evidence type="ECO:0000256" key="5">
    <source>
        <dbReference type="ARBA" id="ARBA00022723"/>
    </source>
</evidence>
<sequence length="232" mass="25714">MNASLKSLKQQVFTANMALPRHGLVTYTWGNVSAIDRERQLIVIKPSGVAYDEMQADDMVVVDMLGNAVEGRYRPSSDTATHLALYQRYPKIGGIAHTHSTHATAWAQAGLSIPALGTTHADYFAGDILCTRPLTPQEVEHAYEDNTGVVIAETIAENNPLHTPGILVYQHGPFCWGRNATEAVHNAVVMEEVAKMAWIACSINPRLRLIDRHLMDKHFSRKHGPDAYYGQR</sequence>
<comment type="similarity">
    <text evidence="3">Belongs to the aldolase class II family. AraD/FucA subfamily.</text>
</comment>
<evidence type="ECO:0000256" key="4">
    <source>
        <dbReference type="ARBA" id="ARBA00013186"/>
    </source>
</evidence>
<evidence type="ECO:0000256" key="7">
    <source>
        <dbReference type="ARBA" id="ARBA00023235"/>
    </source>
</evidence>
<evidence type="ECO:0000313" key="11">
    <source>
        <dbReference type="Proteomes" id="UP000295433"/>
    </source>
</evidence>
<dbReference type="GO" id="GO:0019323">
    <property type="term" value="P:pentose catabolic process"/>
    <property type="evidence" value="ECO:0007669"/>
    <property type="project" value="TreeGrafter"/>
</dbReference>
<comment type="cofactor">
    <cofactor evidence="2">
        <name>Zn(2+)</name>
        <dbReference type="ChEBI" id="CHEBI:29105"/>
    </cofactor>
</comment>
<evidence type="ECO:0000256" key="6">
    <source>
        <dbReference type="ARBA" id="ARBA00022833"/>
    </source>
</evidence>
<dbReference type="GO" id="GO:0046872">
    <property type="term" value="F:metal ion binding"/>
    <property type="evidence" value="ECO:0007669"/>
    <property type="project" value="UniProtKB-KW"/>
</dbReference>
<dbReference type="GO" id="GO:0016832">
    <property type="term" value="F:aldehyde-lyase activity"/>
    <property type="evidence" value="ECO:0007669"/>
    <property type="project" value="TreeGrafter"/>
</dbReference>
<dbReference type="InterPro" id="IPR050197">
    <property type="entry name" value="Aldolase_class_II_sugar_metab"/>
</dbReference>
<dbReference type="SMART" id="SM01007">
    <property type="entry name" value="Aldolase_II"/>
    <property type="match status" value="1"/>
</dbReference>
<dbReference type="InterPro" id="IPR036409">
    <property type="entry name" value="Aldolase_II/adducin_N_sf"/>
</dbReference>
<evidence type="ECO:0000256" key="8">
    <source>
        <dbReference type="ARBA" id="ARBA00023277"/>
    </source>
</evidence>
<dbReference type="SUPFAM" id="SSF53639">
    <property type="entry name" value="AraD/HMP-PK domain-like"/>
    <property type="match status" value="1"/>
</dbReference>
<dbReference type="Proteomes" id="UP000295433">
    <property type="component" value="Unassembled WGS sequence"/>
</dbReference>
<keyword evidence="11" id="KW-1185">Reference proteome</keyword>
<keyword evidence="7" id="KW-0413">Isomerase</keyword>
<evidence type="ECO:0000313" key="10">
    <source>
        <dbReference type="EMBL" id="TCV05124.1"/>
    </source>
</evidence>
<evidence type="ECO:0000256" key="1">
    <source>
        <dbReference type="ARBA" id="ARBA00001726"/>
    </source>
</evidence>
<accession>A0A4R3VHT4</accession>
<evidence type="ECO:0000256" key="2">
    <source>
        <dbReference type="ARBA" id="ARBA00001947"/>
    </source>
</evidence>
<feature type="domain" description="Class II aldolase/adducin N-terminal" evidence="9">
    <location>
        <begin position="10"/>
        <end position="198"/>
    </location>
</feature>
<keyword evidence="6" id="KW-0862">Zinc</keyword>
<evidence type="ECO:0000259" key="9">
    <source>
        <dbReference type="SMART" id="SM01007"/>
    </source>
</evidence>
<proteinExistence type="inferred from homology"/>
<dbReference type="NCBIfam" id="NF009003">
    <property type="entry name" value="PRK12348.1"/>
    <property type="match status" value="1"/>
</dbReference>
<dbReference type="Pfam" id="PF00596">
    <property type="entry name" value="Aldolase_II"/>
    <property type="match status" value="1"/>
</dbReference>
<evidence type="ECO:0000256" key="3">
    <source>
        <dbReference type="ARBA" id="ARBA00010037"/>
    </source>
</evidence>
<dbReference type="EC" id="5.1.3.4" evidence="4"/>
<name>A0A4R3VHT4_9GAMM</name>
<dbReference type="GO" id="GO:0008742">
    <property type="term" value="F:L-ribulose-phosphate 4-epimerase activity"/>
    <property type="evidence" value="ECO:0007669"/>
    <property type="project" value="UniProtKB-EC"/>
</dbReference>
<comment type="caution">
    <text evidence="10">The sequence shown here is derived from an EMBL/GenBank/DDBJ whole genome shotgun (WGS) entry which is preliminary data.</text>
</comment>
<dbReference type="FunFam" id="3.40.225.10:FF:000001">
    <property type="entry name" value="L-ribulose-5-phosphate 4-epimerase UlaF"/>
    <property type="match status" value="1"/>
</dbReference>
<dbReference type="NCBIfam" id="NF006047">
    <property type="entry name" value="PRK08193.1"/>
    <property type="match status" value="1"/>
</dbReference>
<dbReference type="GO" id="GO:0005829">
    <property type="term" value="C:cytosol"/>
    <property type="evidence" value="ECO:0007669"/>
    <property type="project" value="TreeGrafter"/>
</dbReference>
<keyword evidence="8" id="KW-0119">Carbohydrate metabolism</keyword>
<comment type="catalytic activity">
    <reaction evidence="1">
        <text>L-ribulose 5-phosphate = D-xylulose 5-phosphate</text>
        <dbReference type="Rhea" id="RHEA:22368"/>
        <dbReference type="ChEBI" id="CHEBI:57737"/>
        <dbReference type="ChEBI" id="CHEBI:58226"/>
        <dbReference type="EC" id="5.1.3.4"/>
    </reaction>
</comment>
<reference evidence="10 11" key="1">
    <citation type="submission" date="2019-03" db="EMBL/GenBank/DDBJ databases">
        <title>Genomic Encyclopedia of Type Strains, Phase IV (KMG-IV): sequencing the most valuable type-strain genomes for metagenomic binning, comparative biology and taxonomic classification.</title>
        <authorList>
            <person name="Goeker M."/>
        </authorList>
    </citation>
    <scope>NUCLEOTIDE SEQUENCE [LARGE SCALE GENOMIC DNA]</scope>
    <source>
        <strain evidence="10 11">DSM 16730</strain>
    </source>
</reference>
<protein>
    <recommendedName>
        <fullName evidence="4">L-ribulose-5-phosphate 4-epimerase</fullName>
        <ecNumber evidence="4">5.1.3.4</ecNumber>
    </recommendedName>
</protein>
<dbReference type="PANTHER" id="PTHR22789">
    <property type="entry name" value="FUCULOSE PHOSPHATE ALDOLASE"/>
    <property type="match status" value="1"/>
</dbReference>
<dbReference type="EMBL" id="SMBY01000007">
    <property type="protein sequence ID" value="TCV05124.1"/>
    <property type="molecule type" value="Genomic_DNA"/>
</dbReference>
<dbReference type="Gene3D" id="3.40.225.10">
    <property type="entry name" value="Class II aldolase/adducin N-terminal domain"/>
    <property type="match status" value="1"/>
</dbReference>
<organism evidence="10 11">
    <name type="scientific">Samsonia erythrinae</name>
    <dbReference type="NCBI Taxonomy" id="160434"/>
    <lineage>
        <taxon>Bacteria</taxon>
        <taxon>Pseudomonadati</taxon>
        <taxon>Pseudomonadota</taxon>
        <taxon>Gammaproteobacteria</taxon>
        <taxon>Enterobacterales</taxon>
        <taxon>Pectobacteriaceae</taxon>
        <taxon>Samsonia</taxon>
    </lineage>
</organism>
<dbReference type="AlphaFoldDB" id="A0A4R3VHT4"/>
<keyword evidence="5" id="KW-0479">Metal-binding</keyword>
<gene>
    <name evidence="10" type="ORF">EDC54_107111</name>
</gene>
<dbReference type="PANTHER" id="PTHR22789:SF9">
    <property type="entry name" value="L-RIBULOSE-5-PHOSPHATE 4-EPIMERASE ULAF"/>
    <property type="match status" value="1"/>
</dbReference>